<reference evidence="1 2" key="1">
    <citation type="journal article" date="2022" name="New Phytol.">
        <title>Ecological generalism drives hyperdiversity of secondary metabolite gene clusters in xylarialean endophytes.</title>
        <authorList>
            <person name="Franco M.E.E."/>
            <person name="Wisecaver J.H."/>
            <person name="Arnold A.E."/>
            <person name="Ju Y.M."/>
            <person name="Slot J.C."/>
            <person name="Ahrendt S."/>
            <person name="Moore L.P."/>
            <person name="Eastman K.E."/>
            <person name="Scott K."/>
            <person name="Konkel Z."/>
            <person name="Mondo S.J."/>
            <person name="Kuo A."/>
            <person name="Hayes R.D."/>
            <person name="Haridas S."/>
            <person name="Andreopoulos B."/>
            <person name="Riley R."/>
            <person name="LaButti K."/>
            <person name="Pangilinan J."/>
            <person name="Lipzen A."/>
            <person name="Amirebrahimi M."/>
            <person name="Yan J."/>
            <person name="Adam C."/>
            <person name="Keymanesh K."/>
            <person name="Ng V."/>
            <person name="Louie K."/>
            <person name="Northen T."/>
            <person name="Drula E."/>
            <person name="Henrissat B."/>
            <person name="Hsieh H.M."/>
            <person name="Youens-Clark K."/>
            <person name="Lutzoni F."/>
            <person name="Miadlikowska J."/>
            <person name="Eastwood D.C."/>
            <person name="Hamelin R.C."/>
            <person name="Grigoriev I.V."/>
            <person name="U'Ren J.M."/>
        </authorList>
    </citation>
    <scope>NUCLEOTIDE SEQUENCE [LARGE SCALE GENOMIC DNA]</scope>
    <source>
        <strain evidence="1 2">ER1909</strain>
    </source>
</reference>
<gene>
    <name evidence="1" type="ORF">F4821DRAFT_194125</name>
</gene>
<dbReference type="EMBL" id="MU394353">
    <property type="protein sequence ID" value="KAI6083405.1"/>
    <property type="molecule type" value="Genomic_DNA"/>
</dbReference>
<evidence type="ECO:0000313" key="2">
    <source>
        <dbReference type="Proteomes" id="UP001497680"/>
    </source>
</evidence>
<proteinExistence type="predicted"/>
<organism evidence="1 2">
    <name type="scientific">Hypoxylon rubiginosum</name>
    <dbReference type="NCBI Taxonomy" id="110542"/>
    <lineage>
        <taxon>Eukaryota</taxon>
        <taxon>Fungi</taxon>
        <taxon>Dikarya</taxon>
        <taxon>Ascomycota</taxon>
        <taxon>Pezizomycotina</taxon>
        <taxon>Sordariomycetes</taxon>
        <taxon>Xylariomycetidae</taxon>
        <taxon>Xylariales</taxon>
        <taxon>Hypoxylaceae</taxon>
        <taxon>Hypoxylon</taxon>
    </lineage>
</organism>
<accession>A0ACC0CSX9</accession>
<sequence>MDGNQETFDCGICLDPKKGAACHQMLDCNHVFCVQCLQDFYNNAITKHTPLHTHTHALQYTLREKIIVFSQCPGDNDVDEEDVTHAEDEAFEEDAYNDDTDVDEGVSAYAPTPKAKNRHFRGLHHRPIVFAASIHDSIFTPYECAVQAPTAFPTRPG</sequence>
<dbReference type="Proteomes" id="UP001497680">
    <property type="component" value="Unassembled WGS sequence"/>
</dbReference>
<comment type="caution">
    <text evidence="1">The sequence shown here is derived from an EMBL/GenBank/DDBJ whole genome shotgun (WGS) entry which is preliminary data.</text>
</comment>
<protein>
    <submittedName>
        <fullName evidence="1">Uncharacterized protein</fullName>
    </submittedName>
</protein>
<evidence type="ECO:0000313" key="1">
    <source>
        <dbReference type="EMBL" id="KAI6083405.1"/>
    </source>
</evidence>
<name>A0ACC0CSX9_9PEZI</name>
<keyword evidence="2" id="KW-1185">Reference proteome</keyword>